<gene>
    <name evidence="4" type="ORF">GCM10023231_41680</name>
</gene>
<protein>
    <recommendedName>
        <fullName evidence="6">HAD family hydrolase</fullName>
    </recommendedName>
</protein>
<dbReference type="PRINTS" id="PR00413">
    <property type="entry name" value="HADHALOGNASE"/>
</dbReference>
<dbReference type="PANTHER" id="PTHR46470">
    <property type="entry name" value="N-ACYLNEURAMINATE-9-PHOSPHATASE"/>
    <property type="match status" value="1"/>
</dbReference>
<keyword evidence="3" id="KW-0460">Magnesium</keyword>
<evidence type="ECO:0008006" key="6">
    <source>
        <dbReference type="Google" id="ProtNLM"/>
    </source>
</evidence>
<dbReference type="SFLD" id="SFLDG01129">
    <property type="entry name" value="C1.5:_HAD__Beta-PGM__Phosphata"/>
    <property type="match status" value="1"/>
</dbReference>
<sequence>MIKGVLIDYGGTIDTNGKHWANVIWNAYMEVGMNVRKEQFMQAYAFGEKALAIHPLIKPHYTFDEVLRIKLQQQFDFLTIVAADKLEKIVTHCMTLVAASIGEARKTLAALATQYPLVLVSNFYGNIAAVLTDFQINSYFNAIVESAVVGVRKPNPEIYKLGVKAIGLQAEECVVVGDSFKKDILPGKEAGCQTIWLNVDGFAEDLENVNNAIADRQITDFAQVPSCIIEWNERYGIST</sequence>
<evidence type="ECO:0000256" key="2">
    <source>
        <dbReference type="ARBA" id="ARBA00022801"/>
    </source>
</evidence>
<dbReference type="NCBIfam" id="TIGR01549">
    <property type="entry name" value="HAD-SF-IA-v1"/>
    <property type="match status" value="1"/>
</dbReference>
<dbReference type="InterPro" id="IPR006439">
    <property type="entry name" value="HAD-SF_hydro_IA"/>
</dbReference>
<reference evidence="5" key="1">
    <citation type="journal article" date="2019" name="Int. J. Syst. Evol. Microbiol.">
        <title>The Global Catalogue of Microorganisms (GCM) 10K type strain sequencing project: providing services to taxonomists for standard genome sequencing and annotation.</title>
        <authorList>
            <consortium name="The Broad Institute Genomics Platform"/>
            <consortium name="The Broad Institute Genome Sequencing Center for Infectious Disease"/>
            <person name="Wu L."/>
            <person name="Ma J."/>
        </authorList>
    </citation>
    <scope>NUCLEOTIDE SEQUENCE [LARGE SCALE GENOMIC DNA]</scope>
    <source>
        <strain evidence="5">JCM 18200</strain>
    </source>
</reference>
<accession>A0ABP9CGY6</accession>
<dbReference type="EMBL" id="BAABIQ010000044">
    <property type="protein sequence ID" value="GAA4808067.1"/>
    <property type="molecule type" value="Genomic_DNA"/>
</dbReference>
<keyword evidence="5" id="KW-1185">Reference proteome</keyword>
<comment type="caution">
    <text evidence="4">The sequence shown here is derived from an EMBL/GenBank/DDBJ whole genome shotgun (WGS) entry which is preliminary data.</text>
</comment>
<dbReference type="Gene3D" id="3.40.50.1000">
    <property type="entry name" value="HAD superfamily/HAD-like"/>
    <property type="match status" value="1"/>
</dbReference>
<comment type="cofactor">
    <cofactor evidence="1">
        <name>Mg(2+)</name>
        <dbReference type="ChEBI" id="CHEBI:18420"/>
    </cofactor>
</comment>
<proteinExistence type="predicted"/>
<evidence type="ECO:0000313" key="4">
    <source>
        <dbReference type="EMBL" id="GAA4808067.1"/>
    </source>
</evidence>
<dbReference type="Pfam" id="PF00702">
    <property type="entry name" value="Hydrolase"/>
    <property type="match status" value="1"/>
</dbReference>
<dbReference type="NCBIfam" id="TIGR01509">
    <property type="entry name" value="HAD-SF-IA-v3"/>
    <property type="match status" value="1"/>
</dbReference>
<dbReference type="RefSeq" id="WP_345235206.1">
    <property type="nucleotide sequence ID" value="NZ_BAABIQ010000044.1"/>
</dbReference>
<evidence type="ECO:0000313" key="5">
    <source>
        <dbReference type="Proteomes" id="UP001501411"/>
    </source>
</evidence>
<dbReference type="SFLD" id="SFLDS00003">
    <property type="entry name" value="Haloacid_Dehalogenase"/>
    <property type="match status" value="1"/>
</dbReference>
<organism evidence="4 5">
    <name type="scientific">Olivibacter ginsenosidimutans</name>
    <dbReference type="NCBI Taxonomy" id="1176537"/>
    <lineage>
        <taxon>Bacteria</taxon>
        <taxon>Pseudomonadati</taxon>
        <taxon>Bacteroidota</taxon>
        <taxon>Sphingobacteriia</taxon>
        <taxon>Sphingobacteriales</taxon>
        <taxon>Sphingobacteriaceae</taxon>
        <taxon>Olivibacter</taxon>
    </lineage>
</organism>
<dbReference type="InterPro" id="IPR023214">
    <property type="entry name" value="HAD_sf"/>
</dbReference>
<dbReference type="Proteomes" id="UP001501411">
    <property type="component" value="Unassembled WGS sequence"/>
</dbReference>
<evidence type="ECO:0000256" key="1">
    <source>
        <dbReference type="ARBA" id="ARBA00001946"/>
    </source>
</evidence>
<keyword evidence="2" id="KW-0378">Hydrolase</keyword>
<dbReference type="InterPro" id="IPR051400">
    <property type="entry name" value="HAD-like_hydrolase"/>
</dbReference>
<evidence type="ECO:0000256" key="3">
    <source>
        <dbReference type="ARBA" id="ARBA00022842"/>
    </source>
</evidence>
<name>A0ABP9CGY6_9SPHI</name>
<dbReference type="SUPFAM" id="SSF56784">
    <property type="entry name" value="HAD-like"/>
    <property type="match status" value="1"/>
</dbReference>
<dbReference type="InterPro" id="IPR036412">
    <property type="entry name" value="HAD-like_sf"/>
</dbReference>